<dbReference type="InterPro" id="IPR027417">
    <property type="entry name" value="P-loop_NTPase"/>
</dbReference>
<dbReference type="GO" id="GO:0015421">
    <property type="term" value="F:ABC-type oligopeptide transporter activity"/>
    <property type="evidence" value="ECO:0007669"/>
    <property type="project" value="TreeGrafter"/>
</dbReference>
<dbReference type="PANTHER" id="PTHR43394">
    <property type="entry name" value="ATP-DEPENDENT PERMEASE MDL1, MITOCHONDRIAL"/>
    <property type="match status" value="1"/>
</dbReference>
<dbReference type="InterPro" id="IPR003593">
    <property type="entry name" value="AAA+_ATPase"/>
</dbReference>
<evidence type="ECO:0000256" key="4">
    <source>
        <dbReference type="ARBA" id="ARBA00022692"/>
    </source>
</evidence>
<comment type="caution">
    <text evidence="12">The sequence shown here is derived from an EMBL/GenBank/DDBJ whole genome shotgun (WGS) entry which is preliminary data.</text>
</comment>
<dbReference type="RefSeq" id="WP_110520715.1">
    <property type="nucleotide sequence ID" value="NZ_PDOF01000002.1"/>
</dbReference>
<feature type="transmembrane region" description="Helical" evidence="9">
    <location>
        <begin position="278"/>
        <end position="296"/>
    </location>
</feature>
<evidence type="ECO:0000256" key="1">
    <source>
        <dbReference type="ARBA" id="ARBA00004651"/>
    </source>
</evidence>
<evidence type="ECO:0000256" key="2">
    <source>
        <dbReference type="ARBA" id="ARBA00022448"/>
    </source>
</evidence>
<keyword evidence="6 12" id="KW-0067">ATP-binding</keyword>
<sequence length="576" mass="63967">MRKLFPFLRPYRIPIVIALFLTLVELTVELLHPYFMSRIIDDGIMQGDMSQVIYWGAIMIGFSLIAFAAGITNSFFAAHTSQGVGFTLRSSLFRKIQSFSFANFNKYPTSSLITRMTNDVTQLQNTLFMSLRIMLRAPLLVIGSVVMAFIVNPALALIFVVAVPLLITFLLVIMKRAGKLFKEVQKRVDRVNGVVQENLVGMRLIKAFTRRKHENKKFTRASGELRDRTTKALRTVEITMPIILLIMNLSIMAVLWFGSFQVNTQGASVGEVVAIVNYATRMSGAMTVFSMIIMIFSRAKASSQRVGEVLEEEIDLRDEKGADNDRTIHDGKIAFDRVQFHYPGTDTPVLKDLSFQVNPGEKVAIMGATGSGKSSLFQLIPRLYDVTAGTVFIDGRDIRGMTMERLRKQIGFVPQEAMLFTGSIRNNILWGKEDASMEEIVEAAKSAQIHDTIAGLPNGYETELGQKGVNLSGGQKQRLSIARALIRKPKILLLDDSTSALDMKTEARLLKAISGYNCTTMLITQKVSTTMSADKVLLIEDGQITAEGTHDELLTHSTLYQQIFASQLGEGGPKHA</sequence>
<dbReference type="Pfam" id="PF00005">
    <property type="entry name" value="ABC_tran"/>
    <property type="match status" value="1"/>
</dbReference>
<dbReference type="InterPro" id="IPR011527">
    <property type="entry name" value="ABC1_TM_dom"/>
</dbReference>
<dbReference type="GO" id="GO:0005524">
    <property type="term" value="F:ATP binding"/>
    <property type="evidence" value="ECO:0007669"/>
    <property type="project" value="UniProtKB-KW"/>
</dbReference>
<dbReference type="InterPro" id="IPR039421">
    <property type="entry name" value="Type_1_exporter"/>
</dbReference>
<evidence type="ECO:0000256" key="8">
    <source>
        <dbReference type="ARBA" id="ARBA00023136"/>
    </source>
</evidence>
<dbReference type="Gene3D" id="3.40.50.300">
    <property type="entry name" value="P-loop containing nucleotide triphosphate hydrolases"/>
    <property type="match status" value="1"/>
</dbReference>
<gene>
    <name evidence="12" type="ORF">CR205_13915</name>
</gene>
<dbReference type="SMART" id="SM00382">
    <property type="entry name" value="AAA"/>
    <property type="match status" value="1"/>
</dbReference>
<feature type="domain" description="ABC transporter" evidence="10">
    <location>
        <begin position="333"/>
        <end position="566"/>
    </location>
</feature>
<accession>A0A2W0H6N1</accession>
<proteinExistence type="predicted"/>
<keyword evidence="7 9" id="KW-1133">Transmembrane helix</keyword>
<evidence type="ECO:0000256" key="5">
    <source>
        <dbReference type="ARBA" id="ARBA00022741"/>
    </source>
</evidence>
<name>A0A2W0H6N1_9BACI</name>
<dbReference type="Pfam" id="PF00664">
    <property type="entry name" value="ABC_membrane"/>
    <property type="match status" value="1"/>
</dbReference>
<organism evidence="12 13">
    <name type="scientific">Alteribacter lacisalsi</name>
    <dbReference type="NCBI Taxonomy" id="2045244"/>
    <lineage>
        <taxon>Bacteria</taxon>
        <taxon>Bacillati</taxon>
        <taxon>Bacillota</taxon>
        <taxon>Bacilli</taxon>
        <taxon>Bacillales</taxon>
        <taxon>Bacillaceae</taxon>
        <taxon>Alteribacter</taxon>
    </lineage>
</organism>
<dbReference type="GO" id="GO:0005886">
    <property type="term" value="C:plasma membrane"/>
    <property type="evidence" value="ECO:0007669"/>
    <property type="project" value="UniProtKB-SubCell"/>
</dbReference>
<dbReference type="SUPFAM" id="SSF90123">
    <property type="entry name" value="ABC transporter transmembrane region"/>
    <property type="match status" value="1"/>
</dbReference>
<evidence type="ECO:0000256" key="7">
    <source>
        <dbReference type="ARBA" id="ARBA00022989"/>
    </source>
</evidence>
<feature type="transmembrane region" description="Helical" evidence="9">
    <location>
        <begin position="12"/>
        <end position="32"/>
    </location>
</feature>
<dbReference type="GO" id="GO:0016887">
    <property type="term" value="F:ATP hydrolysis activity"/>
    <property type="evidence" value="ECO:0007669"/>
    <property type="project" value="InterPro"/>
</dbReference>
<dbReference type="OrthoDB" id="9770415at2"/>
<dbReference type="PROSITE" id="PS00211">
    <property type="entry name" value="ABC_TRANSPORTER_1"/>
    <property type="match status" value="1"/>
</dbReference>
<keyword evidence="4 9" id="KW-0812">Transmembrane</keyword>
<evidence type="ECO:0000313" key="12">
    <source>
        <dbReference type="EMBL" id="PYZ96777.1"/>
    </source>
</evidence>
<keyword evidence="3" id="KW-1003">Cell membrane</keyword>
<dbReference type="EMBL" id="PDOF01000002">
    <property type="protein sequence ID" value="PYZ96777.1"/>
    <property type="molecule type" value="Genomic_DNA"/>
</dbReference>
<dbReference type="PANTHER" id="PTHR43394:SF1">
    <property type="entry name" value="ATP-BINDING CASSETTE SUB-FAMILY B MEMBER 10, MITOCHONDRIAL"/>
    <property type="match status" value="1"/>
</dbReference>
<feature type="transmembrane region" description="Helical" evidence="9">
    <location>
        <begin position="156"/>
        <end position="174"/>
    </location>
</feature>
<dbReference type="PROSITE" id="PS50929">
    <property type="entry name" value="ABC_TM1F"/>
    <property type="match status" value="1"/>
</dbReference>
<dbReference type="AlphaFoldDB" id="A0A2W0H6N1"/>
<keyword evidence="5" id="KW-0547">Nucleotide-binding</keyword>
<dbReference type="PROSITE" id="PS50893">
    <property type="entry name" value="ABC_TRANSPORTER_2"/>
    <property type="match status" value="1"/>
</dbReference>
<dbReference type="InterPro" id="IPR003439">
    <property type="entry name" value="ABC_transporter-like_ATP-bd"/>
</dbReference>
<dbReference type="InterPro" id="IPR017871">
    <property type="entry name" value="ABC_transporter-like_CS"/>
</dbReference>
<evidence type="ECO:0000259" key="11">
    <source>
        <dbReference type="PROSITE" id="PS50929"/>
    </source>
</evidence>
<dbReference type="Gene3D" id="1.20.1560.10">
    <property type="entry name" value="ABC transporter type 1, transmembrane domain"/>
    <property type="match status" value="1"/>
</dbReference>
<keyword evidence="8 9" id="KW-0472">Membrane</keyword>
<dbReference type="SUPFAM" id="SSF52540">
    <property type="entry name" value="P-loop containing nucleoside triphosphate hydrolases"/>
    <property type="match status" value="1"/>
</dbReference>
<feature type="transmembrane region" description="Helical" evidence="9">
    <location>
        <begin position="52"/>
        <end position="71"/>
    </location>
</feature>
<feature type="transmembrane region" description="Helical" evidence="9">
    <location>
        <begin position="133"/>
        <end position="150"/>
    </location>
</feature>
<dbReference type="Proteomes" id="UP000248066">
    <property type="component" value="Unassembled WGS sequence"/>
</dbReference>
<evidence type="ECO:0000313" key="13">
    <source>
        <dbReference type="Proteomes" id="UP000248066"/>
    </source>
</evidence>
<evidence type="ECO:0000259" key="10">
    <source>
        <dbReference type="PROSITE" id="PS50893"/>
    </source>
</evidence>
<keyword evidence="13" id="KW-1185">Reference proteome</keyword>
<dbReference type="InterPro" id="IPR036640">
    <property type="entry name" value="ABC1_TM_sf"/>
</dbReference>
<evidence type="ECO:0000256" key="9">
    <source>
        <dbReference type="SAM" id="Phobius"/>
    </source>
</evidence>
<protein>
    <submittedName>
        <fullName evidence="12">ABC transporter ATP-binding protein</fullName>
    </submittedName>
</protein>
<evidence type="ECO:0000256" key="3">
    <source>
        <dbReference type="ARBA" id="ARBA00022475"/>
    </source>
</evidence>
<comment type="subcellular location">
    <subcellularLocation>
        <location evidence="1">Cell membrane</location>
        <topology evidence="1">Multi-pass membrane protein</topology>
    </subcellularLocation>
</comment>
<reference evidence="12 13" key="1">
    <citation type="submission" date="2017-10" db="EMBL/GenBank/DDBJ databases">
        <title>Bacillus sp. nov., a halophilic bacterium isolated from a Yangshapao Lake.</title>
        <authorList>
            <person name="Wang H."/>
        </authorList>
    </citation>
    <scope>NUCLEOTIDE SEQUENCE [LARGE SCALE GENOMIC DNA]</scope>
    <source>
        <strain evidence="12 13">YSP-3</strain>
    </source>
</reference>
<dbReference type="CDD" id="cd18548">
    <property type="entry name" value="ABC_6TM_Tm287_like"/>
    <property type="match status" value="1"/>
</dbReference>
<dbReference type="FunFam" id="3.40.50.300:FF:000221">
    <property type="entry name" value="Multidrug ABC transporter ATP-binding protein"/>
    <property type="match status" value="1"/>
</dbReference>
<feature type="domain" description="ABC transmembrane type-1" evidence="11">
    <location>
        <begin position="16"/>
        <end position="298"/>
    </location>
</feature>
<evidence type="ECO:0000256" key="6">
    <source>
        <dbReference type="ARBA" id="ARBA00022840"/>
    </source>
</evidence>
<keyword evidence="2" id="KW-0813">Transport</keyword>
<feature type="transmembrane region" description="Helical" evidence="9">
    <location>
        <begin position="238"/>
        <end position="258"/>
    </location>
</feature>